<keyword evidence="2" id="KW-0472">Membrane</keyword>
<dbReference type="InterPro" id="IPR016444">
    <property type="entry name" value="Synaptobrevin/VAMP"/>
</dbReference>
<organism evidence="4 5">
    <name type="scientific">Vespula squamosa</name>
    <name type="common">Southern yellow jacket</name>
    <name type="synonym">Wasp</name>
    <dbReference type="NCBI Taxonomy" id="30214"/>
    <lineage>
        <taxon>Eukaryota</taxon>
        <taxon>Metazoa</taxon>
        <taxon>Ecdysozoa</taxon>
        <taxon>Arthropoda</taxon>
        <taxon>Hexapoda</taxon>
        <taxon>Insecta</taxon>
        <taxon>Pterygota</taxon>
        <taxon>Neoptera</taxon>
        <taxon>Endopterygota</taxon>
        <taxon>Hymenoptera</taxon>
        <taxon>Apocrita</taxon>
        <taxon>Aculeata</taxon>
        <taxon>Vespoidea</taxon>
        <taxon>Vespidae</taxon>
        <taxon>Vespinae</taxon>
        <taxon>Vespula</taxon>
    </lineage>
</organism>
<dbReference type="Gene3D" id="1.20.5.110">
    <property type="match status" value="1"/>
</dbReference>
<dbReference type="InterPro" id="IPR001388">
    <property type="entry name" value="Synaptobrevin-like"/>
</dbReference>
<dbReference type="AlphaFoldDB" id="A0ABD2BM42"/>
<comment type="caution">
    <text evidence="4">The sequence shown here is derived from an EMBL/GenBank/DDBJ whole genome shotgun (WGS) entry which is preliminary data.</text>
</comment>
<keyword evidence="5" id="KW-1185">Reference proteome</keyword>
<dbReference type="InterPro" id="IPR042855">
    <property type="entry name" value="V_SNARE_CC"/>
</dbReference>
<dbReference type="Proteomes" id="UP001607302">
    <property type="component" value="Unassembled WGS sequence"/>
</dbReference>
<reference evidence="4 5" key="1">
    <citation type="journal article" date="2024" name="Ann. Entomol. Soc. Am.">
        <title>Genomic analyses of the southern and eastern yellowjacket wasps (Hymenoptera: Vespidae) reveal evolutionary signatures of social life.</title>
        <authorList>
            <person name="Catto M.A."/>
            <person name="Caine P.B."/>
            <person name="Orr S.E."/>
            <person name="Hunt B.G."/>
            <person name="Goodisman M.A.D."/>
        </authorList>
    </citation>
    <scope>NUCLEOTIDE SEQUENCE [LARGE SCALE GENOMIC DNA]</scope>
    <source>
        <strain evidence="4">233</strain>
        <tissue evidence="4">Head and thorax</tissue>
    </source>
</reference>
<dbReference type="EMBL" id="JAUDFV010000074">
    <property type="protein sequence ID" value="KAL2733820.1"/>
    <property type="molecule type" value="Genomic_DNA"/>
</dbReference>
<dbReference type="Pfam" id="PF00957">
    <property type="entry name" value="Synaptobrevin"/>
    <property type="match status" value="1"/>
</dbReference>
<dbReference type="PRINTS" id="PR00219">
    <property type="entry name" value="SYNAPTOBREVN"/>
</dbReference>
<keyword evidence="1" id="KW-0175">Coiled coil</keyword>
<evidence type="ECO:0000259" key="3">
    <source>
        <dbReference type="PROSITE" id="PS50892"/>
    </source>
</evidence>
<name>A0ABD2BM42_VESSQ</name>
<evidence type="ECO:0000313" key="4">
    <source>
        <dbReference type="EMBL" id="KAL2733820.1"/>
    </source>
</evidence>
<evidence type="ECO:0000256" key="1">
    <source>
        <dbReference type="PROSITE-ProRule" id="PRU00290"/>
    </source>
</evidence>
<accession>A0ABD2BM42</accession>
<protein>
    <submittedName>
        <fullName evidence="4">Synaptobrevin 1-like isoform X1</fullName>
    </submittedName>
</protein>
<keyword evidence="2" id="KW-0812">Transmembrane</keyword>
<dbReference type="PROSITE" id="PS50892">
    <property type="entry name" value="V_SNARE"/>
    <property type="match status" value="1"/>
</dbReference>
<sequence length="173" mass="20171">MPFILPSCLTYDFSRPSTSNGISIADGKIDSVKIQIQEVTHVMRDNVMKVMERGERLEDLQDASDRLTIAGNQFREAAKKAQRRAWLQNVKSRIIIVSITLTIVFFIFWTSWRFTWFSDSKHPIEWYSYPLLSSIRDLNIFKNEQSQSMSQTQTLSLYLSFAELSVPFKIDLY</sequence>
<keyword evidence="2" id="KW-1133">Transmembrane helix</keyword>
<dbReference type="SUPFAM" id="SSF58038">
    <property type="entry name" value="SNARE fusion complex"/>
    <property type="match status" value="1"/>
</dbReference>
<dbReference type="PANTHER" id="PTHR45701">
    <property type="entry name" value="SYNAPTOBREVIN FAMILY MEMBER"/>
    <property type="match status" value="1"/>
</dbReference>
<proteinExistence type="predicted"/>
<feature type="transmembrane region" description="Helical" evidence="2">
    <location>
        <begin position="94"/>
        <end position="112"/>
    </location>
</feature>
<evidence type="ECO:0000256" key="2">
    <source>
        <dbReference type="SAM" id="Phobius"/>
    </source>
</evidence>
<gene>
    <name evidence="4" type="ORF">V1478_003518</name>
</gene>
<evidence type="ECO:0000313" key="5">
    <source>
        <dbReference type="Proteomes" id="UP001607302"/>
    </source>
</evidence>
<feature type="domain" description="V-SNARE coiled-coil homology" evidence="3">
    <location>
        <begin position="28"/>
        <end position="88"/>
    </location>
</feature>